<dbReference type="GeneID" id="33561800"/>
<organism evidence="1 2">
    <name type="scientific">Lobosporangium transversale</name>
    <dbReference type="NCBI Taxonomy" id="64571"/>
    <lineage>
        <taxon>Eukaryota</taxon>
        <taxon>Fungi</taxon>
        <taxon>Fungi incertae sedis</taxon>
        <taxon>Mucoromycota</taxon>
        <taxon>Mortierellomycotina</taxon>
        <taxon>Mortierellomycetes</taxon>
        <taxon>Mortierellales</taxon>
        <taxon>Mortierellaceae</taxon>
        <taxon>Lobosporangium</taxon>
    </lineage>
</organism>
<dbReference type="AlphaFoldDB" id="A0A1Y2G7P9"/>
<evidence type="ECO:0000313" key="1">
    <source>
        <dbReference type="EMBL" id="ORZ01843.1"/>
    </source>
</evidence>
<dbReference type="OrthoDB" id="420187at2759"/>
<sequence>METLIKGILAQPTIPPQVKNAAIIKLLSGTASLSEADASILLDFAMELRTTSRNLLGIQTGDRVLTAVSVTHRDLFWARFSADWLESLTSGTVTSQDYLRDVSFITSIMKRKLATTLNEDDKLDLEKEMAILRSFAEKKCIDATPRLDYPVQVYIFGPTSFSEHEVIINVHANAFKVVSLHLLPCL</sequence>
<evidence type="ECO:0000313" key="2">
    <source>
        <dbReference type="Proteomes" id="UP000193648"/>
    </source>
</evidence>
<keyword evidence="2" id="KW-1185">Reference proteome</keyword>
<accession>A0A1Y2G7P9</accession>
<reference evidence="1 2" key="1">
    <citation type="submission" date="2016-07" db="EMBL/GenBank/DDBJ databases">
        <title>Pervasive Adenine N6-methylation of Active Genes in Fungi.</title>
        <authorList>
            <consortium name="DOE Joint Genome Institute"/>
            <person name="Mondo S.J."/>
            <person name="Dannebaum R.O."/>
            <person name="Kuo R.C."/>
            <person name="Labutti K."/>
            <person name="Haridas S."/>
            <person name="Kuo A."/>
            <person name="Salamov A."/>
            <person name="Ahrendt S.R."/>
            <person name="Lipzen A."/>
            <person name="Sullivan W."/>
            <person name="Andreopoulos W.B."/>
            <person name="Clum A."/>
            <person name="Lindquist E."/>
            <person name="Daum C."/>
            <person name="Ramamoorthy G.K."/>
            <person name="Gryganskyi A."/>
            <person name="Culley D."/>
            <person name="Magnuson J.K."/>
            <person name="James T.Y."/>
            <person name="O'Malley M.A."/>
            <person name="Stajich J.E."/>
            <person name="Spatafora J.W."/>
            <person name="Visel A."/>
            <person name="Grigoriev I.V."/>
        </authorList>
    </citation>
    <scope>NUCLEOTIDE SEQUENCE [LARGE SCALE GENOMIC DNA]</scope>
    <source>
        <strain evidence="1 2">NRRL 3116</strain>
    </source>
</reference>
<gene>
    <name evidence="1" type="ORF">BCR41DRAFT_210543</name>
</gene>
<dbReference type="RefSeq" id="XP_021876140.1">
    <property type="nucleotide sequence ID" value="XM_022019956.1"/>
</dbReference>
<dbReference type="EMBL" id="MCFF01000063">
    <property type="protein sequence ID" value="ORZ01843.1"/>
    <property type="molecule type" value="Genomic_DNA"/>
</dbReference>
<comment type="caution">
    <text evidence="1">The sequence shown here is derived from an EMBL/GenBank/DDBJ whole genome shotgun (WGS) entry which is preliminary data.</text>
</comment>
<dbReference type="Proteomes" id="UP000193648">
    <property type="component" value="Unassembled WGS sequence"/>
</dbReference>
<dbReference type="InParanoid" id="A0A1Y2G7P9"/>
<name>A0A1Y2G7P9_9FUNG</name>
<protein>
    <submittedName>
        <fullName evidence="1">Uncharacterized protein</fullName>
    </submittedName>
</protein>
<proteinExistence type="predicted"/>